<dbReference type="RefSeq" id="WP_072817654.1">
    <property type="nucleotide sequence ID" value="NZ_LT670849.1"/>
</dbReference>
<dbReference type="Gene3D" id="2.40.420.20">
    <property type="match status" value="1"/>
</dbReference>
<dbReference type="EMBL" id="LT670849">
    <property type="protein sequence ID" value="SHN70996.1"/>
    <property type="molecule type" value="Genomic_DNA"/>
</dbReference>
<dbReference type="NCBIfam" id="TIGR01730">
    <property type="entry name" value="RND_mfp"/>
    <property type="match status" value="1"/>
</dbReference>
<dbReference type="OrthoDB" id="9783047at2"/>
<dbReference type="InterPro" id="IPR006143">
    <property type="entry name" value="RND_pump_MFP"/>
</dbReference>
<keyword evidence="5" id="KW-0997">Cell inner membrane</keyword>
<keyword evidence="6" id="KW-0472">Membrane</keyword>
<evidence type="ECO:0000313" key="12">
    <source>
        <dbReference type="EMBL" id="SHN70996.1"/>
    </source>
</evidence>
<evidence type="ECO:0000259" key="8">
    <source>
        <dbReference type="Pfam" id="PF25876"/>
    </source>
</evidence>
<sequence length="392" mass="41858">MGTRKLWGAGIAIMLAATGYAWHSGIISVSSKTVAAANAQAIRPVPVTTVIVQENAFPISHTGMGTVQAYNTVTVKVRVDGEIQKIAFQEGQAVEIGDLLAVIDPRPYQALLQQAEADRARDEALLANAKLDLERYSSLVVKEFATHQSVDTQKALVAQYQAAIAHDEAVIDNARVQLGYTTIVSPLKGLTGVRLVDQGNIVHATDSVGIVVIAQMTPISVVFTLPQQHLPEVLEASRRGPLTVSAYDQDDQTKLSEGQLSLIDNQIDQATGTMRLKATFENRDGALWPGQFISSRLVVGSRRGPVIPESAVQSGPNGSYVFVVRQDSTVEVRPIQISASRNGQALIAGGISSGESVVTDGQYRLRPGSRVVATTGGQTTSRRTASTPQARE</sequence>
<evidence type="ECO:0000256" key="3">
    <source>
        <dbReference type="ARBA" id="ARBA00022448"/>
    </source>
</evidence>
<organism evidence="12 13">
    <name type="scientific">Bradyrhizobium erythrophlei</name>
    <dbReference type="NCBI Taxonomy" id="1437360"/>
    <lineage>
        <taxon>Bacteria</taxon>
        <taxon>Pseudomonadati</taxon>
        <taxon>Pseudomonadota</taxon>
        <taxon>Alphaproteobacteria</taxon>
        <taxon>Hyphomicrobiales</taxon>
        <taxon>Nitrobacteraceae</taxon>
        <taxon>Bradyrhizobium</taxon>
    </lineage>
</organism>
<dbReference type="Gene3D" id="2.40.50.100">
    <property type="match status" value="1"/>
</dbReference>
<evidence type="ECO:0000259" key="9">
    <source>
        <dbReference type="Pfam" id="PF25917"/>
    </source>
</evidence>
<evidence type="ECO:0000256" key="2">
    <source>
        <dbReference type="ARBA" id="ARBA00009477"/>
    </source>
</evidence>
<evidence type="ECO:0000259" key="11">
    <source>
        <dbReference type="Pfam" id="PF25967"/>
    </source>
</evidence>
<evidence type="ECO:0000256" key="7">
    <source>
        <dbReference type="SAM" id="MobiDB-lite"/>
    </source>
</evidence>
<dbReference type="PANTHER" id="PTHR30469:SF36">
    <property type="entry name" value="BLL3903 PROTEIN"/>
    <property type="match status" value="1"/>
</dbReference>
<dbReference type="Proteomes" id="UP000184096">
    <property type="component" value="Chromosome I"/>
</dbReference>
<dbReference type="Pfam" id="PF25917">
    <property type="entry name" value="BSH_RND"/>
    <property type="match status" value="1"/>
</dbReference>
<dbReference type="Pfam" id="PF25876">
    <property type="entry name" value="HH_MFP_RND"/>
    <property type="match status" value="1"/>
</dbReference>
<feature type="region of interest" description="Disordered" evidence="7">
    <location>
        <begin position="369"/>
        <end position="392"/>
    </location>
</feature>
<feature type="domain" description="Multidrug resistance protein MdtA-like barrel-sandwich hybrid" evidence="9">
    <location>
        <begin position="71"/>
        <end position="213"/>
    </location>
</feature>
<feature type="compositionally biased region" description="Polar residues" evidence="7">
    <location>
        <begin position="375"/>
        <end position="392"/>
    </location>
</feature>
<dbReference type="FunFam" id="2.40.30.170:FF:000006">
    <property type="entry name" value="Multidrug resistance protein MdtA"/>
    <property type="match status" value="1"/>
</dbReference>
<reference evidence="13" key="1">
    <citation type="submission" date="2016-11" db="EMBL/GenBank/DDBJ databases">
        <authorList>
            <person name="Varghese N."/>
            <person name="Submissions S."/>
        </authorList>
    </citation>
    <scope>NUCLEOTIDE SEQUENCE [LARGE SCALE GENOMIC DNA]</scope>
    <source>
        <strain evidence="13">GAS401</strain>
    </source>
</reference>
<accession>A0A1M7TJX1</accession>
<evidence type="ECO:0000256" key="6">
    <source>
        <dbReference type="ARBA" id="ARBA00023136"/>
    </source>
</evidence>
<dbReference type="PANTHER" id="PTHR30469">
    <property type="entry name" value="MULTIDRUG RESISTANCE PROTEIN MDTA"/>
    <property type="match status" value="1"/>
</dbReference>
<dbReference type="InterPro" id="IPR058625">
    <property type="entry name" value="MdtA-like_BSH"/>
</dbReference>
<keyword evidence="3" id="KW-0813">Transport</keyword>
<dbReference type="InterPro" id="IPR058627">
    <property type="entry name" value="MdtA-like_C"/>
</dbReference>
<dbReference type="InterPro" id="IPR058624">
    <property type="entry name" value="MdtA-like_HH"/>
</dbReference>
<evidence type="ECO:0000256" key="4">
    <source>
        <dbReference type="ARBA" id="ARBA00022475"/>
    </source>
</evidence>
<evidence type="ECO:0000256" key="5">
    <source>
        <dbReference type="ARBA" id="ARBA00022519"/>
    </source>
</evidence>
<evidence type="ECO:0000313" key="13">
    <source>
        <dbReference type="Proteomes" id="UP000184096"/>
    </source>
</evidence>
<dbReference type="InterPro" id="IPR058626">
    <property type="entry name" value="MdtA-like_b-barrel"/>
</dbReference>
<feature type="domain" description="Multidrug resistance protein MdtA-like alpha-helical hairpin" evidence="8">
    <location>
        <begin position="112"/>
        <end position="181"/>
    </location>
</feature>
<dbReference type="GO" id="GO:0015562">
    <property type="term" value="F:efflux transmembrane transporter activity"/>
    <property type="evidence" value="ECO:0007669"/>
    <property type="project" value="TreeGrafter"/>
</dbReference>
<dbReference type="Gene3D" id="2.40.30.170">
    <property type="match status" value="1"/>
</dbReference>
<comment type="subcellular location">
    <subcellularLocation>
        <location evidence="1">Cell membrane</location>
    </subcellularLocation>
</comment>
<keyword evidence="13" id="KW-1185">Reference proteome</keyword>
<feature type="domain" description="Multidrug resistance protein MdtA-like C-terminal permuted SH3" evidence="11">
    <location>
        <begin position="306"/>
        <end position="361"/>
    </location>
</feature>
<keyword evidence="4" id="KW-1003">Cell membrane</keyword>
<evidence type="ECO:0000256" key="1">
    <source>
        <dbReference type="ARBA" id="ARBA00004236"/>
    </source>
</evidence>
<feature type="domain" description="Multidrug resistance protein MdtA-like beta-barrel" evidence="10">
    <location>
        <begin position="218"/>
        <end position="300"/>
    </location>
</feature>
<dbReference type="Gene3D" id="1.10.287.470">
    <property type="entry name" value="Helix hairpin bin"/>
    <property type="match status" value="1"/>
</dbReference>
<name>A0A1M7TJX1_9BRAD</name>
<proteinExistence type="inferred from homology"/>
<dbReference type="Pfam" id="PF25944">
    <property type="entry name" value="Beta-barrel_RND"/>
    <property type="match status" value="1"/>
</dbReference>
<comment type="similarity">
    <text evidence="2">Belongs to the membrane fusion protein (MFP) (TC 8.A.1) family.</text>
</comment>
<dbReference type="AlphaFoldDB" id="A0A1M7TJX1"/>
<evidence type="ECO:0000259" key="10">
    <source>
        <dbReference type="Pfam" id="PF25944"/>
    </source>
</evidence>
<dbReference type="SUPFAM" id="SSF111369">
    <property type="entry name" value="HlyD-like secretion proteins"/>
    <property type="match status" value="1"/>
</dbReference>
<gene>
    <name evidence="12" type="ORF">SAMN05444170_1902</name>
</gene>
<dbReference type="Pfam" id="PF25967">
    <property type="entry name" value="RND-MFP_C"/>
    <property type="match status" value="1"/>
</dbReference>
<protein>
    <submittedName>
        <fullName evidence="12">Membrane fusion protein, multidrug efflux system</fullName>
    </submittedName>
</protein>
<dbReference type="GO" id="GO:1990281">
    <property type="term" value="C:efflux pump complex"/>
    <property type="evidence" value="ECO:0007669"/>
    <property type="project" value="TreeGrafter"/>
</dbReference>